<accession>A0A1W5D731</accession>
<dbReference type="GO" id="GO:0097176">
    <property type="term" value="P:epoxide metabolic process"/>
    <property type="evidence" value="ECO:0007669"/>
    <property type="project" value="TreeGrafter"/>
</dbReference>
<keyword evidence="2 3" id="KW-0378">Hydrolase</keyword>
<dbReference type="InterPro" id="IPR029058">
    <property type="entry name" value="AB_hydrolase_fold"/>
</dbReference>
<dbReference type="Gene3D" id="3.40.50.1820">
    <property type="entry name" value="alpha/beta hydrolase"/>
    <property type="match status" value="1"/>
</dbReference>
<dbReference type="GO" id="GO:0004301">
    <property type="term" value="F:epoxide hydrolase activity"/>
    <property type="evidence" value="ECO:0007669"/>
    <property type="project" value="TreeGrafter"/>
</dbReference>
<keyword evidence="4" id="KW-1185">Reference proteome</keyword>
<dbReference type="Proteomes" id="UP000192927">
    <property type="component" value="Unassembled WGS sequence"/>
</dbReference>
<dbReference type="EMBL" id="FWEW01003142">
    <property type="protein sequence ID" value="SLM38933.1"/>
    <property type="molecule type" value="Genomic_DNA"/>
</dbReference>
<evidence type="ECO:0000313" key="3">
    <source>
        <dbReference type="EMBL" id="SLM38933.1"/>
    </source>
</evidence>
<evidence type="ECO:0000256" key="1">
    <source>
        <dbReference type="ARBA" id="ARBA00010088"/>
    </source>
</evidence>
<evidence type="ECO:0000256" key="2">
    <source>
        <dbReference type="ARBA" id="ARBA00022801"/>
    </source>
</evidence>
<evidence type="ECO:0000313" key="4">
    <source>
        <dbReference type="Proteomes" id="UP000192927"/>
    </source>
</evidence>
<organism evidence="3 4">
    <name type="scientific">Lasallia pustulata</name>
    <dbReference type="NCBI Taxonomy" id="136370"/>
    <lineage>
        <taxon>Eukaryota</taxon>
        <taxon>Fungi</taxon>
        <taxon>Dikarya</taxon>
        <taxon>Ascomycota</taxon>
        <taxon>Pezizomycotina</taxon>
        <taxon>Lecanoromycetes</taxon>
        <taxon>OSLEUM clade</taxon>
        <taxon>Umbilicariomycetidae</taxon>
        <taxon>Umbilicariales</taxon>
        <taxon>Umbilicariaceae</taxon>
        <taxon>Lasallia</taxon>
    </lineage>
</organism>
<dbReference type="AlphaFoldDB" id="A0A1W5D731"/>
<protein>
    <submittedName>
        <fullName evidence="3">Microsomal epoxide hydrolase</fullName>
    </submittedName>
</protein>
<name>A0A1W5D731_9LECA</name>
<dbReference type="PANTHER" id="PTHR21661">
    <property type="entry name" value="EPOXIDE HYDROLASE 1-RELATED"/>
    <property type="match status" value="1"/>
</dbReference>
<reference evidence="4" key="1">
    <citation type="submission" date="2017-03" db="EMBL/GenBank/DDBJ databases">
        <authorList>
            <person name="Sharma R."/>
            <person name="Thines M."/>
        </authorList>
    </citation>
    <scope>NUCLEOTIDE SEQUENCE [LARGE SCALE GENOMIC DNA]</scope>
</reference>
<comment type="similarity">
    <text evidence="1">Belongs to the peptidase S33 family.</text>
</comment>
<sequence>MIPAPAPSLTTTPLLALQHALTPYTRAEKAGLTRSTWFEKGGSHYGFLQASKPQTMGYALADSPVALLAWIYEKLRDWTDGYPCTEEEVLTWVSLYLFSTGWAAASLRIYYQALHEEGDGSRKAATGWLPGTRLGLAWFPRDIHVVPRVWGRGLGDVVFERERESGGHCAAWERPEWVVQDLKEVFGKARGAFWVVSGRSGFD</sequence>
<proteinExistence type="inferred from homology"/>
<dbReference type="PANTHER" id="PTHR21661:SF35">
    <property type="entry name" value="EPOXIDE HYDROLASE"/>
    <property type="match status" value="1"/>
</dbReference>
<dbReference type="SUPFAM" id="SSF53474">
    <property type="entry name" value="alpha/beta-Hydrolases"/>
    <property type="match status" value="1"/>
</dbReference>